<name>A0ABU7D2T8_9TELE</name>
<reference evidence="1 2" key="1">
    <citation type="submission" date="2021-06" db="EMBL/GenBank/DDBJ databases">
        <authorList>
            <person name="Palmer J.M."/>
        </authorList>
    </citation>
    <scope>NUCLEOTIDE SEQUENCE [LARGE SCALE GENOMIC DNA]</scope>
    <source>
        <strain evidence="1 2">CL_MEX2019</strain>
        <tissue evidence="1">Muscle</tissue>
    </source>
</reference>
<protein>
    <recommendedName>
        <fullName evidence="3">Syntaxin N-terminal domain-containing protein</fullName>
    </recommendedName>
</protein>
<gene>
    <name evidence="1" type="ORF">CHARACLAT_020801</name>
</gene>
<sequence>AKVRLNLLNLKSKQGSYKKFQAQQTEKTIRDEFQKLYQFLRAEEAGRIDACRKEAKRKSDAMNVRIVNLTAGISEFMKKIKTIEDEMRTDDISFMQNVKKTLKRSSCTQP</sequence>
<comment type="caution">
    <text evidence="1">The sequence shown here is derived from an EMBL/GenBank/DDBJ whole genome shotgun (WGS) entry which is preliminary data.</text>
</comment>
<dbReference type="EMBL" id="JAHUTJ010010181">
    <property type="protein sequence ID" value="MED6268285.1"/>
    <property type="molecule type" value="Genomic_DNA"/>
</dbReference>
<evidence type="ECO:0000313" key="2">
    <source>
        <dbReference type="Proteomes" id="UP001352852"/>
    </source>
</evidence>
<evidence type="ECO:0000313" key="1">
    <source>
        <dbReference type="EMBL" id="MED6268285.1"/>
    </source>
</evidence>
<feature type="non-terminal residue" evidence="1">
    <location>
        <position position="1"/>
    </location>
</feature>
<proteinExistence type="predicted"/>
<accession>A0ABU7D2T8</accession>
<organism evidence="1 2">
    <name type="scientific">Characodon lateralis</name>
    <dbReference type="NCBI Taxonomy" id="208331"/>
    <lineage>
        <taxon>Eukaryota</taxon>
        <taxon>Metazoa</taxon>
        <taxon>Chordata</taxon>
        <taxon>Craniata</taxon>
        <taxon>Vertebrata</taxon>
        <taxon>Euteleostomi</taxon>
        <taxon>Actinopterygii</taxon>
        <taxon>Neopterygii</taxon>
        <taxon>Teleostei</taxon>
        <taxon>Neoteleostei</taxon>
        <taxon>Acanthomorphata</taxon>
        <taxon>Ovalentaria</taxon>
        <taxon>Atherinomorphae</taxon>
        <taxon>Cyprinodontiformes</taxon>
        <taxon>Goodeidae</taxon>
        <taxon>Characodon</taxon>
    </lineage>
</organism>
<dbReference type="Proteomes" id="UP001352852">
    <property type="component" value="Unassembled WGS sequence"/>
</dbReference>
<keyword evidence="2" id="KW-1185">Reference proteome</keyword>
<evidence type="ECO:0008006" key="3">
    <source>
        <dbReference type="Google" id="ProtNLM"/>
    </source>
</evidence>